<feature type="compositionally biased region" description="Basic and acidic residues" evidence="2">
    <location>
        <begin position="134"/>
        <end position="149"/>
    </location>
</feature>
<feature type="compositionally biased region" description="Basic and acidic residues" evidence="2">
    <location>
        <begin position="396"/>
        <end position="411"/>
    </location>
</feature>
<keyword evidence="1" id="KW-0175">Coiled coil</keyword>
<evidence type="ECO:0000313" key="4">
    <source>
        <dbReference type="Proteomes" id="UP001214603"/>
    </source>
</evidence>
<feature type="region of interest" description="Disordered" evidence="2">
    <location>
        <begin position="380"/>
        <end position="411"/>
    </location>
</feature>
<evidence type="ECO:0000256" key="2">
    <source>
        <dbReference type="SAM" id="MobiDB-lite"/>
    </source>
</evidence>
<feature type="region of interest" description="Disordered" evidence="2">
    <location>
        <begin position="1"/>
        <end position="42"/>
    </location>
</feature>
<feature type="compositionally biased region" description="Basic and acidic residues" evidence="2">
    <location>
        <begin position="99"/>
        <end position="124"/>
    </location>
</feature>
<feature type="compositionally biased region" description="Acidic residues" evidence="2">
    <location>
        <begin position="31"/>
        <end position="40"/>
    </location>
</feature>
<evidence type="ECO:0000256" key="1">
    <source>
        <dbReference type="SAM" id="Coils"/>
    </source>
</evidence>
<sequence>MSAVPSVENPPPPPPRSRARRAPRAPKDGSDEGEEFEDASEFSALQRTLAERDERIAKLEADLENVTSSRDDMVERSSEWLQEREELRAQNQELAEQLQTERERADAAEERVRELRRTAEESRRAIMRLSSSKARSDAQRSELDQERTGRRPSTGLNSLTSRALSSLSFDGDAGEETRGLKGLRLSSGSSVTSPTPPAADTFGTPKDDASQRESATPAETPELPQGEADAKPEEGEPAEPTGDDAGANAPNAFTAMFNKSSLLRPTFSLLRKPAPGAEAPTESEEHTPEPISRADFEKAHAELAELRTQLVLLQDQLTESREAEQASEQCIRSLREYIVNSQGAGERDGALLAEDAGGADVSEVGPSEVAAAAPVAEAVEPAAEPDVAPAAAPDAPEEKAELAEPVRETNE</sequence>
<name>A0AAF0IS56_9BASI</name>
<proteinExistence type="predicted"/>
<reference evidence="3" key="1">
    <citation type="submission" date="2023-03" db="EMBL/GenBank/DDBJ databases">
        <title>Mating type loci evolution in Malassezia.</title>
        <authorList>
            <person name="Coelho M.A."/>
        </authorList>
    </citation>
    <scope>NUCLEOTIDE SEQUENCE</scope>
    <source>
        <strain evidence="3">CBS 7876</strain>
    </source>
</reference>
<feature type="compositionally biased region" description="Basic and acidic residues" evidence="2">
    <location>
        <begin position="283"/>
        <end position="294"/>
    </location>
</feature>
<feature type="compositionally biased region" description="Polar residues" evidence="2">
    <location>
        <begin position="154"/>
        <end position="168"/>
    </location>
</feature>
<organism evidence="3 4">
    <name type="scientific">Malassezia obtusa</name>
    <dbReference type="NCBI Taxonomy" id="76774"/>
    <lineage>
        <taxon>Eukaryota</taxon>
        <taxon>Fungi</taxon>
        <taxon>Dikarya</taxon>
        <taxon>Basidiomycota</taxon>
        <taxon>Ustilaginomycotina</taxon>
        <taxon>Malasseziomycetes</taxon>
        <taxon>Malasseziales</taxon>
        <taxon>Malasseziaceae</taxon>
        <taxon>Malassezia</taxon>
    </lineage>
</organism>
<feature type="coiled-coil region" evidence="1">
    <location>
        <begin position="296"/>
        <end position="323"/>
    </location>
</feature>
<dbReference type="Proteomes" id="UP001214603">
    <property type="component" value="Chromosome 3"/>
</dbReference>
<protein>
    <submittedName>
        <fullName evidence="3">Uncharacterized protein</fullName>
    </submittedName>
</protein>
<feature type="compositionally biased region" description="Low complexity" evidence="2">
    <location>
        <begin position="380"/>
        <end position="394"/>
    </location>
</feature>
<feature type="region of interest" description="Disordered" evidence="2">
    <location>
        <begin position="91"/>
        <end position="294"/>
    </location>
</feature>
<feature type="compositionally biased region" description="Low complexity" evidence="2">
    <location>
        <begin position="180"/>
        <end position="193"/>
    </location>
</feature>
<evidence type="ECO:0000313" key="3">
    <source>
        <dbReference type="EMBL" id="WFD03260.1"/>
    </source>
</evidence>
<gene>
    <name evidence="3" type="ORF">MOBT1_001949</name>
</gene>
<accession>A0AAF0IS56</accession>
<dbReference type="AlphaFoldDB" id="A0AAF0IS56"/>
<dbReference type="EMBL" id="CP119936">
    <property type="protein sequence ID" value="WFD03260.1"/>
    <property type="molecule type" value="Genomic_DNA"/>
</dbReference>
<keyword evidence="4" id="KW-1185">Reference proteome</keyword>